<reference evidence="2" key="1">
    <citation type="journal article" date="2012" name="PLoS ONE">
        <title>Gene sets for utilization of primary and secondary nutrition supplies in the distal gut of endangered iberian lynx.</title>
        <authorList>
            <person name="Alcaide M."/>
            <person name="Messina E."/>
            <person name="Richter M."/>
            <person name="Bargiela R."/>
            <person name="Peplies J."/>
            <person name="Huws S.A."/>
            <person name="Newbold C.J."/>
            <person name="Golyshin P.N."/>
            <person name="Simon M.A."/>
            <person name="Lopez G."/>
            <person name="Yakimov M.M."/>
            <person name="Ferrer M."/>
        </authorList>
    </citation>
    <scope>NUCLEOTIDE SEQUENCE</scope>
</reference>
<proteinExistence type="predicted"/>
<dbReference type="SMART" id="SM00245">
    <property type="entry name" value="TSPc"/>
    <property type="match status" value="1"/>
</dbReference>
<dbReference type="Pfam" id="PF03572">
    <property type="entry name" value="Peptidase_S41"/>
    <property type="match status" value="1"/>
</dbReference>
<dbReference type="Gene3D" id="3.90.226.10">
    <property type="entry name" value="2-enoyl-CoA Hydratase, Chain A, domain 1"/>
    <property type="match status" value="1"/>
</dbReference>
<name>J9H0C9_9ZZZZ</name>
<gene>
    <name evidence="2" type="ORF">EVA_05149</name>
</gene>
<dbReference type="InterPro" id="IPR029045">
    <property type="entry name" value="ClpP/crotonase-like_dom_sf"/>
</dbReference>
<accession>J9H0C9</accession>
<dbReference type="PANTHER" id="PTHR11261:SF3">
    <property type="entry name" value="RETINOL-BINDING PROTEIN 3"/>
    <property type="match status" value="1"/>
</dbReference>
<dbReference type="SUPFAM" id="SSF52096">
    <property type="entry name" value="ClpP/crotonase"/>
    <property type="match status" value="1"/>
</dbReference>
<feature type="domain" description="Tail specific protease" evidence="1">
    <location>
        <begin position="125"/>
        <end position="321"/>
    </location>
</feature>
<dbReference type="GO" id="GO:0008236">
    <property type="term" value="F:serine-type peptidase activity"/>
    <property type="evidence" value="ECO:0007669"/>
    <property type="project" value="InterPro"/>
</dbReference>
<evidence type="ECO:0000313" key="2">
    <source>
        <dbReference type="EMBL" id="EJX06745.1"/>
    </source>
</evidence>
<dbReference type="EMBL" id="AMCI01001073">
    <property type="protein sequence ID" value="EJX06745.1"/>
    <property type="molecule type" value="Genomic_DNA"/>
</dbReference>
<comment type="caution">
    <text evidence="2">The sequence shown here is derived from an EMBL/GenBank/DDBJ whole genome shotgun (WGS) entry which is preliminary data.</text>
</comment>
<dbReference type="PANTHER" id="PTHR11261">
    <property type="entry name" value="INTERPHOTORECEPTOR RETINOID-BINDING PROTEIN"/>
    <property type="match status" value="1"/>
</dbReference>
<dbReference type="Gene3D" id="3.30.750.44">
    <property type="match status" value="1"/>
</dbReference>
<organism evidence="2">
    <name type="scientific">gut metagenome</name>
    <dbReference type="NCBI Taxonomy" id="749906"/>
    <lineage>
        <taxon>unclassified sequences</taxon>
        <taxon>metagenomes</taxon>
        <taxon>organismal metagenomes</taxon>
    </lineage>
</organism>
<dbReference type="InterPro" id="IPR028204">
    <property type="entry name" value="Tricorn_C1"/>
</dbReference>
<dbReference type="InterPro" id="IPR005151">
    <property type="entry name" value="Tail-specific_protease"/>
</dbReference>
<dbReference type="PROSITE" id="PS51257">
    <property type="entry name" value="PROKAR_LIPOPROTEIN"/>
    <property type="match status" value="1"/>
</dbReference>
<protein>
    <submittedName>
        <fullName evidence="2">Peptidase, S41 family</fullName>
    </submittedName>
</protein>
<evidence type="ECO:0000259" key="1">
    <source>
        <dbReference type="SMART" id="SM00245"/>
    </source>
</evidence>
<dbReference type="CDD" id="cd07563">
    <property type="entry name" value="Peptidase_S41_IRBP"/>
    <property type="match status" value="1"/>
</dbReference>
<dbReference type="Pfam" id="PF14684">
    <property type="entry name" value="Tricorn_C1"/>
    <property type="match status" value="1"/>
</dbReference>
<dbReference type="GO" id="GO:0006508">
    <property type="term" value="P:proteolysis"/>
    <property type="evidence" value="ECO:0007669"/>
    <property type="project" value="InterPro"/>
</dbReference>
<dbReference type="AlphaFoldDB" id="J9H0C9"/>
<sequence>MNVKSIATLLKLSLFTLLTGLFLSACVTEDTYDNSPQGNFEALWHIVDRQYCFLDYKQQEYGLDWDQVYRTYQERIVPGMNHEQLFEVLADMLCELRDGHVNLSSKLEYSQYREWFDRYPANFSDSIQRVYLRKDYALASGMKYQILEDNIAYLYVGSFQDGIGEGNLDQILNKLAICDGLILDVRNNAGGNLTTAEKLAARFTNEKVLTGYISHKTGPGRHDFSKPDAVYLDPPMDRVRWQKPAVVLTNRRSYSATNDFVGKMKVLPQVTIIGDKTGGGSGLPFSSELPNGWSVRFSACPMYDTEMQHQEFGIDPDIKVDMTSADMQRSVDTIIEAARAHLHSQQK</sequence>